<feature type="binding site" evidence="3">
    <location>
        <begin position="208"/>
        <end position="210"/>
    </location>
    <ligand>
        <name>substrate</name>
    </ligand>
</feature>
<name>A0ABP8HDX9_9BURK</name>
<dbReference type="RefSeq" id="WP_345251123.1">
    <property type="nucleotide sequence ID" value="NZ_BAABFO010000018.1"/>
</dbReference>
<proteinExistence type="inferred from homology"/>
<dbReference type="InterPro" id="IPR035994">
    <property type="entry name" value="Nucleoside_phosphorylase_sf"/>
</dbReference>
<feature type="binding site" evidence="3">
    <location>
        <begin position="51"/>
        <end position="52"/>
    </location>
    <ligand>
        <name>phosphate</name>
        <dbReference type="ChEBI" id="CHEBI:43474"/>
    </ligand>
</feature>
<reference evidence="6" key="1">
    <citation type="journal article" date="2019" name="Int. J. Syst. Evol. Microbiol.">
        <title>The Global Catalogue of Microorganisms (GCM) 10K type strain sequencing project: providing services to taxonomists for standard genome sequencing and annotation.</title>
        <authorList>
            <consortium name="The Broad Institute Genomics Platform"/>
            <consortium name="The Broad Institute Genome Sequencing Center for Infectious Disease"/>
            <person name="Wu L."/>
            <person name="Ma J."/>
        </authorList>
    </citation>
    <scope>NUCLEOTIDE SEQUENCE [LARGE SCALE GENOMIC DNA]</scope>
    <source>
        <strain evidence="6">JCM 17666</strain>
    </source>
</reference>
<keyword evidence="2 3" id="KW-0808">Transferase</keyword>
<comment type="caution">
    <text evidence="5">The sequence shown here is derived from an EMBL/GenBank/DDBJ whole genome shotgun (WGS) entry which is preliminary data.</text>
</comment>
<dbReference type="NCBIfam" id="TIGR01694">
    <property type="entry name" value="MTAP"/>
    <property type="match status" value="1"/>
</dbReference>
<keyword evidence="1 3" id="KW-0328">Glycosyltransferase</keyword>
<evidence type="ECO:0000313" key="6">
    <source>
        <dbReference type="Proteomes" id="UP001501671"/>
    </source>
</evidence>
<dbReference type="InterPro" id="IPR010044">
    <property type="entry name" value="MTAP"/>
</dbReference>
<evidence type="ECO:0000256" key="2">
    <source>
        <dbReference type="ARBA" id="ARBA00022679"/>
    </source>
</evidence>
<dbReference type="EC" id="2.4.2.44" evidence="3"/>
<dbReference type="PANTHER" id="PTHR42679:SF2">
    <property type="entry name" value="S-METHYL-5'-THIOADENOSINE PHOSPHORYLASE"/>
    <property type="match status" value="1"/>
</dbReference>
<feature type="binding site" evidence="3">
    <location>
        <position position="184"/>
    </location>
    <ligand>
        <name>substrate</name>
    </ligand>
</feature>
<dbReference type="InterPro" id="IPR000845">
    <property type="entry name" value="Nucleoside_phosphorylase_d"/>
</dbReference>
<feature type="site" description="Important for substrate specificity" evidence="3">
    <location>
        <position position="222"/>
    </location>
</feature>
<comment type="function">
    <text evidence="3">Catalyzes the reversible phosphorylation of S-methyl-5'-thioinosine (MTI) to hypoxanthine and 5-methylthioribose-1-phosphate. Involved in the breakdown of S-methyl-5'-thioadenosine (MTA), a major by-product of polyamine biosynthesis. Catabolism of (MTA) occurs via deamination to MTI and phosphorolysis to hypoxanthine.</text>
</comment>
<keyword evidence="6" id="KW-1185">Reference proteome</keyword>
<feature type="domain" description="Nucleoside phosphorylase" evidence="4">
    <location>
        <begin position="3"/>
        <end position="244"/>
    </location>
</feature>
<organism evidence="5 6">
    <name type="scientific">Pigmentiphaga soli</name>
    <dbReference type="NCBI Taxonomy" id="1007095"/>
    <lineage>
        <taxon>Bacteria</taxon>
        <taxon>Pseudomonadati</taxon>
        <taxon>Pseudomonadota</taxon>
        <taxon>Betaproteobacteria</taxon>
        <taxon>Burkholderiales</taxon>
        <taxon>Alcaligenaceae</taxon>
        <taxon>Pigmentiphaga</taxon>
    </lineage>
</organism>
<dbReference type="HAMAP" id="MF_01963">
    <property type="entry name" value="MTAP"/>
    <property type="match status" value="1"/>
</dbReference>
<comment type="caution">
    <text evidence="3">Lacks conserved residue(s) required for the propagation of feature annotation.</text>
</comment>
<accession>A0ABP8HDX9</accession>
<gene>
    <name evidence="5" type="ORF">GCM10023144_34580</name>
</gene>
<comment type="subunit">
    <text evidence="3">Homotrimer.</text>
</comment>
<dbReference type="Gene3D" id="3.40.50.1580">
    <property type="entry name" value="Nucleoside phosphorylase domain"/>
    <property type="match status" value="1"/>
</dbReference>
<dbReference type="CDD" id="cd09010">
    <property type="entry name" value="MTAP_SsMTAPII_like_MTIP"/>
    <property type="match status" value="1"/>
</dbReference>
<dbReference type="SUPFAM" id="SSF53167">
    <property type="entry name" value="Purine and uridine phosphorylases"/>
    <property type="match status" value="1"/>
</dbReference>
<feature type="binding site" evidence="3">
    <location>
        <position position="8"/>
    </location>
    <ligand>
        <name>phosphate</name>
        <dbReference type="ChEBI" id="CHEBI:43474"/>
    </ligand>
</feature>
<sequence length="246" mass="26261">MQAIIGGTGLYKLTGLTVTRRRAVRSPYGEPSGALTYGRIGNGEEIIFLARHGHGHAFPPHRINYRANLWALHEAGARRIVSVASVGGIGEGLAPGTLAVPDQIVDYTTSRQSTFYEGGDQPVVHVDMTLPYGEAMRRDLLAAAARCGIAVRDGGVYGCTQGPRLETAAEIRRMERDGCDMVGMTGMPEAGLARELEIDYAALCVVTNYAAGKGASSEAISMEEIRDTVDDTMQDVHRILGELVGG</sequence>
<feature type="binding site" evidence="3">
    <location>
        <position position="185"/>
    </location>
    <ligand>
        <name>phosphate</name>
        <dbReference type="ChEBI" id="CHEBI:43474"/>
    </ligand>
</feature>
<dbReference type="Pfam" id="PF01048">
    <property type="entry name" value="PNP_UDP_1"/>
    <property type="match status" value="1"/>
</dbReference>
<dbReference type="PANTHER" id="PTHR42679">
    <property type="entry name" value="S-METHYL-5'-THIOADENOSINE PHOSPHORYLASE"/>
    <property type="match status" value="1"/>
</dbReference>
<comment type="miscellaneous">
    <text evidence="3">Although this enzyme belongs to the family of MTA phosphorylases based on sequence homology, it has been shown that conserved amino acid substitutions in the substrate binding pocket convert the substrate specificity of this enzyme from 6-aminopurines to 6-oxopurines.</text>
</comment>
<feature type="site" description="Important for substrate specificity" evidence="3">
    <location>
        <position position="166"/>
    </location>
</feature>
<comment type="pathway">
    <text evidence="3">Purine metabolism; purine nucleoside salvage.</text>
</comment>
<dbReference type="EMBL" id="BAABFO010000018">
    <property type="protein sequence ID" value="GAA4338044.1"/>
    <property type="molecule type" value="Genomic_DNA"/>
</dbReference>
<comment type="similarity">
    <text evidence="3">Belongs to the PNP/MTAP phosphorylase family. MTAP subfamily.</text>
</comment>
<evidence type="ECO:0000313" key="5">
    <source>
        <dbReference type="EMBL" id="GAA4338044.1"/>
    </source>
</evidence>
<dbReference type="NCBIfam" id="NF006599">
    <property type="entry name" value="PRK09136.1"/>
    <property type="match status" value="1"/>
</dbReference>
<protein>
    <recommendedName>
        <fullName evidence="3">Probable S-methyl-5'-thioinosine phosphorylase</fullName>
        <ecNumber evidence="3">2.4.2.44</ecNumber>
    </recommendedName>
    <alternativeName>
        <fullName evidence="3">5'-methylthioinosine phosphorylase</fullName>
        <shortName evidence="3">MTI phosphorylase</shortName>
        <shortName evidence="3">MTIP</shortName>
    </alternativeName>
</protein>
<keyword evidence="3" id="KW-0660">Purine salvage</keyword>
<evidence type="ECO:0000259" key="4">
    <source>
        <dbReference type="Pfam" id="PF01048"/>
    </source>
</evidence>
<dbReference type="Proteomes" id="UP001501671">
    <property type="component" value="Unassembled WGS sequence"/>
</dbReference>
<evidence type="ECO:0000256" key="1">
    <source>
        <dbReference type="ARBA" id="ARBA00022676"/>
    </source>
</evidence>
<comment type="catalytic activity">
    <reaction evidence="3">
        <text>S-methyl-5'-thioinosine + phosphate = 5-(methylsulfanyl)-alpha-D-ribose 1-phosphate + hypoxanthine</text>
        <dbReference type="Rhea" id="RHEA:30643"/>
        <dbReference type="ChEBI" id="CHEBI:17368"/>
        <dbReference type="ChEBI" id="CHEBI:43474"/>
        <dbReference type="ChEBI" id="CHEBI:48595"/>
        <dbReference type="ChEBI" id="CHEBI:58533"/>
        <dbReference type="EC" id="2.4.2.44"/>
    </reaction>
</comment>
<evidence type="ECO:0000256" key="3">
    <source>
        <dbReference type="HAMAP-Rule" id="MF_01963"/>
    </source>
</evidence>